<protein>
    <submittedName>
        <fullName evidence="2">Uncharacterized protein</fullName>
    </submittedName>
</protein>
<feature type="compositionally biased region" description="Basic and acidic residues" evidence="1">
    <location>
        <begin position="1"/>
        <end position="10"/>
    </location>
</feature>
<proteinExistence type="predicted"/>
<comment type="caution">
    <text evidence="2">The sequence shown here is derived from an EMBL/GenBank/DDBJ whole genome shotgun (WGS) entry which is preliminary data.</text>
</comment>
<feature type="region of interest" description="Disordered" evidence="1">
    <location>
        <begin position="1"/>
        <end position="53"/>
    </location>
</feature>
<gene>
    <name evidence="2" type="ORF">SDC9_166898</name>
</gene>
<dbReference type="AlphaFoldDB" id="A0A645FYA2"/>
<accession>A0A645FYA2</accession>
<sequence>MAEQHDDHQQGKLPPEAEFGVEQGEGGAPGGEECDADCQADQQHHAGLAGADF</sequence>
<organism evidence="2">
    <name type="scientific">bioreactor metagenome</name>
    <dbReference type="NCBI Taxonomy" id="1076179"/>
    <lineage>
        <taxon>unclassified sequences</taxon>
        <taxon>metagenomes</taxon>
        <taxon>ecological metagenomes</taxon>
    </lineage>
</organism>
<evidence type="ECO:0000256" key="1">
    <source>
        <dbReference type="SAM" id="MobiDB-lite"/>
    </source>
</evidence>
<reference evidence="2" key="1">
    <citation type="submission" date="2019-08" db="EMBL/GenBank/DDBJ databases">
        <authorList>
            <person name="Kucharzyk K."/>
            <person name="Murdoch R.W."/>
            <person name="Higgins S."/>
            <person name="Loffler F."/>
        </authorList>
    </citation>
    <scope>NUCLEOTIDE SEQUENCE</scope>
</reference>
<dbReference type="EMBL" id="VSSQ01067102">
    <property type="protein sequence ID" value="MPN19527.1"/>
    <property type="molecule type" value="Genomic_DNA"/>
</dbReference>
<name>A0A645FYA2_9ZZZZ</name>
<evidence type="ECO:0000313" key="2">
    <source>
        <dbReference type="EMBL" id="MPN19527.1"/>
    </source>
</evidence>